<name>A0A224AAP3_9EUPU</name>
<gene>
    <name evidence="2" type="primary">ND4L</name>
</gene>
<feature type="transmembrane region" description="Helical" evidence="1">
    <location>
        <begin position="30"/>
        <end position="47"/>
    </location>
</feature>
<keyword evidence="2" id="KW-0496">Mitochondrion</keyword>
<reference evidence="2" key="1">
    <citation type="journal article" date="2017" name="Zool. J. Linn. Soc.">
        <title>Molecular phylogeny, frequent parallel evolution and new system of Japanese clausiliid land snails (Gastropoda: Stylommatophora).</title>
        <authorList>
            <person name="Motochin R."/>
            <person name="Wang M."/>
            <person name="Ueshima R."/>
        </authorList>
    </citation>
    <scope>NUCLEOTIDE SEQUENCE</scope>
    <source>
        <strain evidence="2">AG81</strain>
        <tissue evidence="2">Muscle</tissue>
    </source>
</reference>
<proteinExistence type="predicted"/>
<organism evidence="2">
    <name type="scientific">Megalophaedusa subulina</name>
    <dbReference type="NCBI Taxonomy" id="1885774"/>
    <lineage>
        <taxon>Eukaryota</taxon>
        <taxon>Metazoa</taxon>
        <taxon>Spiralia</taxon>
        <taxon>Lophotrochozoa</taxon>
        <taxon>Mollusca</taxon>
        <taxon>Gastropoda</taxon>
        <taxon>Heterobranchia</taxon>
        <taxon>Euthyneura</taxon>
        <taxon>Panpulmonata</taxon>
        <taxon>Eupulmonata</taxon>
        <taxon>Stylommatophora</taxon>
        <taxon>Helicina</taxon>
        <taxon>Clausilioidea</taxon>
        <taxon>Clausiliidae</taxon>
        <taxon>Phaedusinae</taxon>
        <taxon>Megalophaedusa</taxon>
    </lineage>
</organism>
<feature type="transmembrane region" description="Helical" evidence="1">
    <location>
        <begin position="54"/>
        <end position="79"/>
    </location>
</feature>
<evidence type="ECO:0000313" key="2">
    <source>
        <dbReference type="EMBL" id="BBA10385.1"/>
    </source>
</evidence>
<sequence>MPIMDVLVLSILLLAILLFATQHHFLLCLLILECVVLVSLVLTIFILNNSAGSLNIFILVLTLGVCEASLGLSLLVSYIKMNGSDKIKVF</sequence>
<protein>
    <submittedName>
        <fullName evidence="2">NADH dehydrogenase subunit 4L</fullName>
    </submittedName>
</protein>
<dbReference type="Gene3D" id="1.10.287.3510">
    <property type="match status" value="1"/>
</dbReference>
<evidence type="ECO:0000256" key="1">
    <source>
        <dbReference type="SAM" id="Phobius"/>
    </source>
</evidence>
<keyword evidence="1" id="KW-0812">Transmembrane</keyword>
<dbReference type="EMBL" id="LC172003">
    <property type="protein sequence ID" value="BBA10385.1"/>
    <property type="molecule type" value="Genomic_DNA"/>
</dbReference>
<keyword evidence="1" id="KW-1133">Transmembrane helix</keyword>
<accession>A0A224AAP3</accession>
<keyword evidence="1" id="KW-0472">Membrane</keyword>
<dbReference type="AlphaFoldDB" id="A0A224AAP3"/>
<geneLocation type="mitochondrion" evidence="2"/>